<accession>A0ABW0WAC8</accession>
<gene>
    <name evidence="4" type="ORF">ACFP3J_06410</name>
</gene>
<dbReference type="Gene3D" id="3.40.50.12780">
    <property type="entry name" value="N-terminal domain of ligase-like"/>
    <property type="match status" value="1"/>
</dbReference>
<dbReference type="RefSeq" id="WP_344348240.1">
    <property type="nucleotide sequence ID" value="NZ_BAAASM010000014.1"/>
</dbReference>
<sequence length="550" mass="58088">MTSTSPLMPPHLRKRIAADPSAGLGDALRTALEHSPAPDVPFLTTERPVTDVDGTERSVFSLRGIDALVDTWSCHYADRGVAPRDRVAVWVDDSFEDQLHYFALARIGAIAVLVNGGLDAQVAAGLIAGTGAVGVHTDERRRPLLERALADTATRPRWIRTGDLPAGAGARNLPDSLRHRHTATDPVLICHSSGTTGVPKAVIWTHGQAMAGIRHHLPGFLEQKDGRLLSALPQSHASAVGYTCIALLAGIPITLLSDRGGAQVARAVDTYRPTAVVAFAHSYAELATLPEDPGPLASVRTWISIGDASHRSHIARLTERGSHERGGAPRPGSIFVDGFGASELGWGGVLCQVSVPGMTGYSRCVGTPEPYADVAVLRADGSRAADHEIGLLGVKGPTVTPGYWGDSDTTYRSQLAGYWLSGDLVRRDGQGRFHHVDRAVDAIPTPRGTGYSVLMEEALLAALPDIDDCAVAAATVDGRPAAVALVRPRGELLPEALERANKALVAVGQPELAWLAPAEEAGGIPLGATGKVLKRRLRERFADTRATPAG</sequence>
<dbReference type="PANTHER" id="PTHR43201">
    <property type="entry name" value="ACYL-COA SYNTHETASE"/>
    <property type="match status" value="1"/>
</dbReference>
<dbReference type="SUPFAM" id="SSF56801">
    <property type="entry name" value="Acetyl-CoA synthetase-like"/>
    <property type="match status" value="1"/>
</dbReference>
<dbReference type="PANTHER" id="PTHR43201:SF5">
    <property type="entry name" value="MEDIUM-CHAIN ACYL-COA LIGASE ACSF2, MITOCHONDRIAL"/>
    <property type="match status" value="1"/>
</dbReference>
<evidence type="ECO:0000259" key="3">
    <source>
        <dbReference type="Pfam" id="PF00501"/>
    </source>
</evidence>
<proteinExistence type="inferred from homology"/>
<keyword evidence="2" id="KW-0436">Ligase</keyword>
<name>A0ABW0WAC8_STRNO</name>
<evidence type="ECO:0000256" key="1">
    <source>
        <dbReference type="ARBA" id="ARBA00006432"/>
    </source>
</evidence>
<dbReference type="InterPro" id="IPR000873">
    <property type="entry name" value="AMP-dep_synth/lig_dom"/>
</dbReference>
<evidence type="ECO:0000256" key="2">
    <source>
        <dbReference type="ARBA" id="ARBA00022598"/>
    </source>
</evidence>
<dbReference type="Pfam" id="PF00501">
    <property type="entry name" value="AMP-binding"/>
    <property type="match status" value="1"/>
</dbReference>
<evidence type="ECO:0000313" key="5">
    <source>
        <dbReference type="Proteomes" id="UP001596065"/>
    </source>
</evidence>
<dbReference type="CDD" id="cd04433">
    <property type="entry name" value="AFD_class_I"/>
    <property type="match status" value="1"/>
</dbReference>
<dbReference type="InterPro" id="IPR042099">
    <property type="entry name" value="ANL_N_sf"/>
</dbReference>
<reference evidence="5" key="1">
    <citation type="journal article" date="2019" name="Int. J. Syst. Evol. Microbiol.">
        <title>The Global Catalogue of Microorganisms (GCM) 10K type strain sequencing project: providing services to taxonomists for standard genome sequencing and annotation.</title>
        <authorList>
            <consortium name="The Broad Institute Genomics Platform"/>
            <consortium name="The Broad Institute Genome Sequencing Center for Infectious Disease"/>
            <person name="Wu L."/>
            <person name="Ma J."/>
        </authorList>
    </citation>
    <scope>NUCLEOTIDE SEQUENCE [LARGE SCALE GENOMIC DNA]</scope>
    <source>
        <strain evidence="5">KCTC 5701</strain>
    </source>
</reference>
<dbReference type="PROSITE" id="PS00455">
    <property type="entry name" value="AMP_BINDING"/>
    <property type="match status" value="1"/>
</dbReference>
<comment type="similarity">
    <text evidence="1">Belongs to the ATP-dependent AMP-binding enzyme family.</text>
</comment>
<feature type="domain" description="AMP-dependent synthetase/ligase" evidence="3">
    <location>
        <begin position="77"/>
        <end position="404"/>
    </location>
</feature>
<dbReference type="InterPro" id="IPR020845">
    <property type="entry name" value="AMP-binding_CS"/>
</dbReference>
<dbReference type="EMBL" id="JBHSOE010000007">
    <property type="protein sequence ID" value="MFC5655122.1"/>
    <property type="molecule type" value="Genomic_DNA"/>
</dbReference>
<comment type="caution">
    <text evidence="4">The sequence shown here is derived from an EMBL/GenBank/DDBJ whole genome shotgun (WGS) entry which is preliminary data.</text>
</comment>
<dbReference type="Proteomes" id="UP001596065">
    <property type="component" value="Unassembled WGS sequence"/>
</dbReference>
<protein>
    <submittedName>
        <fullName evidence="4">Class I adenylate-forming enzyme family protein</fullName>
    </submittedName>
</protein>
<keyword evidence="5" id="KW-1185">Reference proteome</keyword>
<evidence type="ECO:0000313" key="4">
    <source>
        <dbReference type="EMBL" id="MFC5655122.1"/>
    </source>
</evidence>
<organism evidence="4 5">
    <name type="scientific">Streptomyces nogalater</name>
    <dbReference type="NCBI Taxonomy" id="38314"/>
    <lineage>
        <taxon>Bacteria</taxon>
        <taxon>Bacillati</taxon>
        <taxon>Actinomycetota</taxon>
        <taxon>Actinomycetes</taxon>
        <taxon>Kitasatosporales</taxon>
        <taxon>Streptomycetaceae</taxon>
        <taxon>Streptomyces</taxon>
    </lineage>
</organism>